<keyword evidence="2" id="KW-0964">Secreted</keyword>
<comment type="caution">
    <text evidence="3">The sequence shown here is derived from an EMBL/GenBank/DDBJ whole genome shotgun (WGS) entry which is preliminary data.</text>
</comment>
<protein>
    <recommendedName>
        <fullName evidence="5">Peptidase M10 serralysin C-terminal domain-containing protein</fullName>
    </recommendedName>
</protein>
<evidence type="ECO:0000256" key="2">
    <source>
        <dbReference type="ARBA" id="ARBA00022525"/>
    </source>
</evidence>
<dbReference type="InterPro" id="IPR050557">
    <property type="entry name" value="RTX_toxin/Mannuronan_C5-epim"/>
</dbReference>
<evidence type="ECO:0000256" key="1">
    <source>
        <dbReference type="ARBA" id="ARBA00004613"/>
    </source>
</evidence>
<evidence type="ECO:0000313" key="4">
    <source>
        <dbReference type="Proteomes" id="UP000604481"/>
    </source>
</evidence>
<organism evidence="3 4">
    <name type="scientific">Chitinilyticum piscinae</name>
    <dbReference type="NCBI Taxonomy" id="2866724"/>
    <lineage>
        <taxon>Bacteria</taxon>
        <taxon>Pseudomonadati</taxon>
        <taxon>Pseudomonadota</taxon>
        <taxon>Betaproteobacteria</taxon>
        <taxon>Neisseriales</taxon>
        <taxon>Chitinibacteraceae</taxon>
        <taxon>Chitinilyticum</taxon>
    </lineage>
</organism>
<dbReference type="GO" id="GO:0005576">
    <property type="term" value="C:extracellular region"/>
    <property type="evidence" value="ECO:0007669"/>
    <property type="project" value="UniProtKB-SubCell"/>
</dbReference>
<gene>
    <name evidence="3" type="ORF">INR99_14985</name>
</gene>
<comment type="subcellular location">
    <subcellularLocation>
        <location evidence="1">Secreted</location>
    </subcellularLocation>
</comment>
<dbReference type="InterPro" id="IPR001343">
    <property type="entry name" value="Hemolysn_Ca-bd"/>
</dbReference>
<reference evidence="3 4" key="1">
    <citation type="submission" date="2020-10" db="EMBL/GenBank/DDBJ databases">
        <title>The genome sequence of Chitinilyticum litopenaei 4Y14.</title>
        <authorList>
            <person name="Liu Y."/>
        </authorList>
    </citation>
    <scope>NUCLEOTIDE SEQUENCE [LARGE SCALE GENOMIC DNA]</scope>
    <source>
        <strain evidence="3 4">4Y14</strain>
    </source>
</reference>
<proteinExistence type="predicted"/>
<dbReference type="Proteomes" id="UP000604481">
    <property type="component" value="Unassembled WGS sequence"/>
</dbReference>
<dbReference type="PROSITE" id="PS00330">
    <property type="entry name" value="HEMOLYSIN_CALCIUM"/>
    <property type="match status" value="3"/>
</dbReference>
<accession>A0A8J7KGS2</accession>
<evidence type="ECO:0008006" key="5">
    <source>
        <dbReference type="Google" id="ProtNLM"/>
    </source>
</evidence>
<dbReference type="PRINTS" id="PR00313">
    <property type="entry name" value="CABNDNGRPT"/>
</dbReference>
<dbReference type="PANTHER" id="PTHR38340:SF1">
    <property type="entry name" value="S-LAYER PROTEIN"/>
    <property type="match status" value="1"/>
</dbReference>
<dbReference type="AlphaFoldDB" id="A0A8J7KGS2"/>
<dbReference type="PANTHER" id="PTHR38340">
    <property type="entry name" value="S-LAYER PROTEIN"/>
    <property type="match status" value="1"/>
</dbReference>
<dbReference type="Gene3D" id="2.150.10.10">
    <property type="entry name" value="Serralysin-like metalloprotease, C-terminal"/>
    <property type="match status" value="1"/>
</dbReference>
<dbReference type="RefSeq" id="WP_194117189.1">
    <property type="nucleotide sequence ID" value="NZ_JADFUA010000011.1"/>
</dbReference>
<name>A0A8J7KGS2_9NEIS</name>
<evidence type="ECO:0000313" key="3">
    <source>
        <dbReference type="EMBL" id="MBE9610644.1"/>
    </source>
</evidence>
<sequence length="277" mass="28469">MATFTANKAFNYATLTFPDLKPFGLTSTTMNYKSPDGGFIAKITGSGFRDVNGDGDYDYGTMASVTLITGGSTLLSATGLSKPVEQDVSVTGYVVDGKILTGALAEQAVWLSGHDIVNGSNASDRLSGFAGNDKISGLVGNDVLEGWSGLDTLNGGSGNDLIVGGIGKDTLTGGIGADRFDFNTISESGLGSLADIITDFKHAEADKIDLAGIDANPYLAGDQAFRYIGTSAFSGNATGMVRFSAGKLQLSTDTDTAPELEIQLTGVSSLSVGDLIL</sequence>
<dbReference type="SUPFAM" id="SSF51120">
    <property type="entry name" value="beta-Roll"/>
    <property type="match status" value="1"/>
</dbReference>
<dbReference type="GO" id="GO:0005509">
    <property type="term" value="F:calcium ion binding"/>
    <property type="evidence" value="ECO:0007669"/>
    <property type="project" value="InterPro"/>
</dbReference>
<dbReference type="Pfam" id="PF00353">
    <property type="entry name" value="HemolysinCabind"/>
    <property type="match status" value="2"/>
</dbReference>
<dbReference type="EMBL" id="JADFUA010000011">
    <property type="protein sequence ID" value="MBE9610644.1"/>
    <property type="molecule type" value="Genomic_DNA"/>
</dbReference>
<dbReference type="InterPro" id="IPR011049">
    <property type="entry name" value="Serralysin-like_metalloprot_C"/>
</dbReference>
<dbReference type="InterPro" id="IPR018511">
    <property type="entry name" value="Hemolysin-typ_Ca-bd_CS"/>
</dbReference>
<keyword evidence="4" id="KW-1185">Reference proteome</keyword>